<gene>
    <name evidence="1" type="ORF">Daus18300_001723</name>
</gene>
<proteinExistence type="predicted"/>
<organism evidence="1 2">
    <name type="scientific">Diaporthe australafricana</name>
    <dbReference type="NCBI Taxonomy" id="127596"/>
    <lineage>
        <taxon>Eukaryota</taxon>
        <taxon>Fungi</taxon>
        <taxon>Dikarya</taxon>
        <taxon>Ascomycota</taxon>
        <taxon>Pezizomycotina</taxon>
        <taxon>Sordariomycetes</taxon>
        <taxon>Sordariomycetidae</taxon>
        <taxon>Diaporthales</taxon>
        <taxon>Diaporthaceae</taxon>
        <taxon>Diaporthe</taxon>
    </lineage>
</organism>
<keyword evidence="2" id="KW-1185">Reference proteome</keyword>
<accession>A0ABR3XVX8</accession>
<comment type="caution">
    <text evidence="1">The sequence shown here is derived from an EMBL/GenBank/DDBJ whole genome shotgun (WGS) entry which is preliminary data.</text>
</comment>
<name>A0ABR3XVX8_9PEZI</name>
<evidence type="ECO:0000313" key="1">
    <source>
        <dbReference type="EMBL" id="KAL1879884.1"/>
    </source>
</evidence>
<evidence type="ECO:0000313" key="2">
    <source>
        <dbReference type="Proteomes" id="UP001583177"/>
    </source>
</evidence>
<evidence type="ECO:0008006" key="3">
    <source>
        <dbReference type="Google" id="ProtNLM"/>
    </source>
</evidence>
<protein>
    <recommendedName>
        <fullName evidence="3">F-box domain-containing protein</fullName>
    </recommendedName>
</protein>
<sequence length="131" mass="15266">MDSAARRFAYVEELVEHLADFIDDHTVLWSLCLTSRACYRIFGKHLWAEIVWDHRSNGFFQNHDSLCMFLEKHQVDLAQVRSLRGVITVNPGVDAGNNDSSYLAGMEKLQQHMPNLKSYERQRQVDRLMEP</sequence>
<dbReference type="Proteomes" id="UP001583177">
    <property type="component" value="Unassembled WGS sequence"/>
</dbReference>
<dbReference type="EMBL" id="JAWRVE010000009">
    <property type="protein sequence ID" value="KAL1879884.1"/>
    <property type="molecule type" value="Genomic_DNA"/>
</dbReference>
<reference evidence="1 2" key="1">
    <citation type="journal article" date="2024" name="IMA Fungus">
        <title>IMA Genome - F19 : A genome assembly and annotation guide to empower mycologists, including annotated draft genome sequences of Ceratocystis pirilliformis, Diaporthe australafricana, Fusarium ophioides, Paecilomyces lecythidis, and Sporothrix stenoceras.</title>
        <authorList>
            <person name="Aylward J."/>
            <person name="Wilson A.M."/>
            <person name="Visagie C.M."/>
            <person name="Spraker J."/>
            <person name="Barnes I."/>
            <person name="Buitendag C."/>
            <person name="Ceriani C."/>
            <person name="Del Mar Angel L."/>
            <person name="du Plessis D."/>
            <person name="Fuchs T."/>
            <person name="Gasser K."/>
            <person name="Kramer D."/>
            <person name="Li W."/>
            <person name="Munsamy K."/>
            <person name="Piso A."/>
            <person name="Price J.L."/>
            <person name="Sonnekus B."/>
            <person name="Thomas C."/>
            <person name="van der Nest A."/>
            <person name="van Dijk A."/>
            <person name="van Heerden A."/>
            <person name="van Vuuren N."/>
            <person name="Yilmaz N."/>
            <person name="Duong T.A."/>
            <person name="van der Merwe N.A."/>
            <person name="Wingfield M.J."/>
            <person name="Wingfield B.D."/>
        </authorList>
    </citation>
    <scope>NUCLEOTIDE SEQUENCE [LARGE SCALE GENOMIC DNA]</scope>
    <source>
        <strain evidence="1 2">CMW 18300</strain>
    </source>
</reference>